<evidence type="ECO:0000313" key="2">
    <source>
        <dbReference type="Proteomes" id="UP000005561"/>
    </source>
</evidence>
<organism evidence="1 2">
    <name type="scientific">Marvinbryantia formatexigens DSM 14469</name>
    <dbReference type="NCBI Taxonomy" id="478749"/>
    <lineage>
        <taxon>Bacteria</taxon>
        <taxon>Bacillati</taxon>
        <taxon>Bacillota</taxon>
        <taxon>Clostridia</taxon>
        <taxon>Lachnospirales</taxon>
        <taxon>Lachnospiraceae</taxon>
        <taxon>Marvinbryantia</taxon>
    </lineage>
</organism>
<protein>
    <submittedName>
        <fullName evidence="1">Uncharacterized protein</fullName>
    </submittedName>
</protein>
<keyword evidence="2" id="KW-1185">Reference proteome</keyword>
<dbReference type="Proteomes" id="UP000005561">
    <property type="component" value="Unassembled WGS sequence"/>
</dbReference>
<gene>
    <name evidence="1" type="ORF">BRYFOR_06767</name>
</gene>
<evidence type="ECO:0000313" key="1">
    <source>
        <dbReference type="EMBL" id="EET61122.1"/>
    </source>
</evidence>
<comment type="caution">
    <text evidence="1">The sequence shown here is derived from an EMBL/GenBank/DDBJ whole genome shotgun (WGS) entry which is preliminary data.</text>
</comment>
<reference evidence="1" key="1">
    <citation type="submission" date="2009-07" db="EMBL/GenBank/DDBJ databases">
        <authorList>
            <person name="Weinstock G."/>
            <person name="Sodergren E."/>
            <person name="Clifton S."/>
            <person name="Fulton L."/>
            <person name="Fulton B."/>
            <person name="Courtney L."/>
            <person name="Fronick C."/>
            <person name="Harrison M."/>
            <person name="Strong C."/>
            <person name="Farmer C."/>
            <person name="Delahaunty K."/>
            <person name="Markovic C."/>
            <person name="Hall O."/>
            <person name="Minx P."/>
            <person name="Tomlinson C."/>
            <person name="Mitreva M."/>
            <person name="Nelson J."/>
            <person name="Hou S."/>
            <person name="Wollam A."/>
            <person name="Pepin K.H."/>
            <person name="Johnson M."/>
            <person name="Bhonagiri V."/>
            <person name="Nash W.E."/>
            <person name="Warren W."/>
            <person name="Chinwalla A."/>
            <person name="Mardis E.R."/>
            <person name="Wilson R.K."/>
        </authorList>
    </citation>
    <scope>NUCLEOTIDE SEQUENCE [LARGE SCALE GENOMIC DNA]</scope>
    <source>
        <strain evidence="1">DSM 14469</strain>
    </source>
</reference>
<dbReference type="EMBL" id="ACCL02000007">
    <property type="protein sequence ID" value="EET61122.1"/>
    <property type="molecule type" value="Genomic_DNA"/>
</dbReference>
<proteinExistence type="predicted"/>
<accession>C6LDR8</accession>
<sequence length="59" mass="6862">MGFIGRMPKNEGTKFLSVARRSWRRRHGGCACWHANIRAWRYFYGTKVPNEGTEFLSVA</sequence>
<name>C6LDR8_9FIRM</name>
<dbReference type="AlphaFoldDB" id="C6LDR8"/>